<evidence type="ECO:0000259" key="3">
    <source>
        <dbReference type="Pfam" id="PF10145"/>
    </source>
</evidence>
<dbReference type="NCBIfam" id="TIGR01760">
    <property type="entry name" value="tape_meas_TP901"/>
    <property type="match status" value="1"/>
</dbReference>
<evidence type="ECO:0000256" key="2">
    <source>
        <dbReference type="SAM" id="MobiDB-lite"/>
    </source>
</evidence>
<organism evidence="4 5">
    <name type="scientific">Volucribacter amazonae</name>
    <dbReference type="NCBI Taxonomy" id="256731"/>
    <lineage>
        <taxon>Bacteria</taxon>
        <taxon>Pseudomonadati</taxon>
        <taxon>Pseudomonadota</taxon>
        <taxon>Gammaproteobacteria</taxon>
        <taxon>Pasteurellales</taxon>
        <taxon>Pasteurellaceae</taxon>
        <taxon>Volucribacter</taxon>
    </lineage>
</organism>
<feature type="region of interest" description="Disordered" evidence="2">
    <location>
        <begin position="1"/>
        <end position="23"/>
    </location>
</feature>
<keyword evidence="5" id="KW-1185">Reference proteome</keyword>
<feature type="coiled-coil region" evidence="1">
    <location>
        <begin position="74"/>
        <end position="108"/>
    </location>
</feature>
<name>A0A9X4PBD6_9PAST</name>
<comment type="caution">
    <text evidence="4">The sequence shown here is derived from an EMBL/GenBank/DDBJ whole genome shotgun (WGS) entry which is preliminary data.</text>
</comment>
<sequence length="743" mass="79991">MDEISKQTQKNQQNAANNVGKTAEQIAKRQLETAKRLNQAKEHLGIRSEHRIQREIQRTIAAYNRLQRSGTASSKELARAAEAQRLRLAKLNEEMVKVEKSHTRINNTGNGQRLTNIGRGVMGVAAGVTAGAMVMAQPMKREMDFDRQLAMTANTAFVERDVQGRIAGKKALFDAVEKAVNAGGGSKEEALGALDTMIASGAVSAQTAINLLPTLQKGAVATGADPNDLAKIAISSMQQFGIREEDIGIVLDKAVAAGQAGNFELADMARWLPKQMAAAKQAGISGLEGLDTLLVANQQARVTAGTSDEAGNNLVDLLAKMTAKETNERFKNLKIKGKDGKEHGVDFIASMEAEKASGKNSLEAFNAIMDMIIGEDEQYKQLQERLKTASSSEQKTLLDQMTNLMEGKAIGQILSDRQALMAYLGIRNNLQLGNEVKESLADSEGAVDKSHAVIADTNAFKTEQLKNTADFAQMKSMKELNDKFGDVSEKLTEYAQQYPNLTAALTGAATGISALGTAALAAAGSVALLGGGKGVGNVLKNGTQTATAVAAGGVASKAKNVIKAGAIPLIATTVFTSPDLDEETQSTLDLQHKVQAGQASDEEKLLLAKRIEFARKEALLFEALRNTDGGWGSTLTRKSVEIDSIKYLENRLATGDINQEQRTQILERINRYAKEESRLYQPSIDLSAHVQSMAETSIKLAEGISALANQHNTIQNHITVDLDSRVVAEQVSEYQYQHFNRGQ</sequence>
<dbReference type="EMBL" id="LWID01000001">
    <property type="protein sequence ID" value="MDG6895037.1"/>
    <property type="molecule type" value="Genomic_DNA"/>
</dbReference>
<feature type="compositionally biased region" description="Low complexity" evidence="2">
    <location>
        <begin position="1"/>
        <end position="18"/>
    </location>
</feature>
<protein>
    <recommendedName>
        <fullName evidence="3">Phage tail tape measure protein domain-containing protein</fullName>
    </recommendedName>
</protein>
<keyword evidence="1" id="KW-0175">Coiled coil</keyword>
<dbReference type="Proteomes" id="UP001155500">
    <property type="component" value="Unassembled WGS sequence"/>
</dbReference>
<evidence type="ECO:0000313" key="4">
    <source>
        <dbReference type="EMBL" id="MDG6895037.1"/>
    </source>
</evidence>
<evidence type="ECO:0000313" key="5">
    <source>
        <dbReference type="Proteomes" id="UP001155500"/>
    </source>
</evidence>
<evidence type="ECO:0000256" key="1">
    <source>
        <dbReference type="SAM" id="Coils"/>
    </source>
</evidence>
<accession>A0A9X4PBD6</accession>
<reference evidence="4" key="1">
    <citation type="submission" date="2016-03" db="EMBL/GenBank/DDBJ databases">
        <title>Co-evolution between Pasteurellaceae and their hosts.</title>
        <authorList>
            <person name="Hansen M.J."/>
            <person name="Bojesen A.M."/>
            <person name="Planet P."/>
        </authorList>
    </citation>
    <scope>NUCLEOTIDE SEQUENCE</scope>
    <source>
        <strain evidence="4">146/S8/89</strain>
    </source>
</reference>
<feature type="domain" description="Phage tail tape measure protein" evidence="3">
    <location>
        <begin position="180"/>
        <end position="370"/>
    </location>
</feature>
<dbReference type="InterPro" id="IPR010090">
    <property type="entry name" value="Phage_tape_meas"/>
</dbReference>
<proteinExistence type="predicted"/>
<dbReference type="Pfam" id="PF10145">
    <property type="entry name" value="PhageMin_Tail"/>
    <property type="match status" value="1"/>
</dbReference>
<dbReference type="AlphaFoldDB" id="A0A9X4PBD6"/>
<gene>
    <name evidence="4" type="ORF">A6A20_05200</name>
</gene>